<dbReference type="InterPro" id="IPR052155">
    <property type="entry name" value="Biofilm_reg_signaling"/>
</dbReference>
<dbReference type="InterPro" id="IPR043128">
    <property type="entry name" value="Rev_trsase/Diguanyl_cyclase"/>
</dbReference>
<feature type="domain" description="GGDEF" evidence="2">
    <location>
        <begin position="296"/>
        <end position="429"/>
    </location>
</feature>
<dbReference type="EMBL" id="QQOH01000002">
    <property type="protein sequence ID" value="RDE22885.1"/>
    <property type="molecule type" value="Genomic_DNA"/>
</dbReference>
<reference evidence="3 4" key="1">
    <citation type="submission" date="2018-07" db="EMBL/GenBank/DDBJ databases">
        <title>Motiliproteus coralliicola sp. nov., a bacterium isolated from Coral.</title>
        <authorList>
            <person name="Wang G."/>
        </authorList>
    </citation>
    <scope>NUCLEOTIDE SEQUENCE [LARGE SCALE GENOMIC DNA]</scope>
    <source>
        <strain evidence="3 4">C34</strain>
    </source>
</reference>
<dbReference type="InterPro" id="IPR029787">
    <property type="entry name" value="Nucleotide_cyclase"/>
</dbReference>
<evidence type="ECO:0000256" key="1">
    <source>
        <dbReference type="ARBA" id="ARBA00001946"/>
    </source>
</evidence>
<comment type="caution">
    <text evidence="3">The sequence shown here is derived from an EMBL/GenBank/DDBJ whole genome shotgun (WGS) entry which is preliminary data.</text>
</comment>
<dbReference type="PANTHER" id="PTHR44757">
    <property type="entry name" value="DIGUANYLATE CYCLASE DGCP"/>
    <property type="match status" value="1"/>
</dbReference>
<comment type="cofactor">
    <cofactor evidence="1">
        <name>Mg(2+)</name>
        <dbReference type="ChEBI" id="CHEBI:18420"/>
    </cofactor>
</comment>
<sequence>MASADYSHLVHIKDHSELALYELIPNVVWVFDIDRHGWWWGNQPALDFWKLDCLDDLINKDLSGDSQGARDRTVQTFDLAAKNGLTIDPWTTYPNGKPKTLHMMHRAVLVGPERHRAIIAYINEEVNLGESPENLLLAEAMRYTSVLVTSFTLEGTPVVENPAATQAYKSLNAEQLPEGVNLFTARFANLDEGEACMQQALDDQGGRWTYNMKTDAGLRKHTLDIRMTRHPLNGDWLFMVAEYDVTPLHQALDAAHEAKDELHRLAHYDALTGLPSLRLLEARSQSLIAQAERHGQQLAVMFIDLDGFKVVNDTWGHDAGDAVLKEVALRLETCLRDSDHVARVGGDEFIAMITDITSPESVEVVARKIIERISLPFALKESNEQAQIGASVGIAFYPEQGRNMEMLIKAADRSMYRVKKQGKGDVTFA</sequence>
<evidence type="ECO:0000313" key="3">
    <source>
        <dbReference type="EMBL" id="RDE22885.1"/>
    </source>
</evidence>
<dbReference type="NCBIfam" id="TIGR00254">
    <property type="entry name" value="GGDEF"/>
    <property type="match status" value="1"/>
</dbReference>
<accession>A0A369WTR1</accession>
<organism evidence="3 4">
    <name type="scientific">Motiliproteus coralliicola</name>
    <dbReference type="NCBI Taxonomy" id="2283196"/>
    <lineage>
        <taxon>Bacteria</taxon>
        <taxon>Pseudomonadati</taxon>
        <taxon>Pseudomonadota</taxon>
        <taxon>Gammaproteobacteria</taxon>
        <taxon>Oceanospirillales</taxon>
        <taxon>Oceanospirillaceae</taxon>
        <taxon>Motiliproteus</taxon>
    </lineage>
</organism>
<proteinExistence type="predicted"/>
<dbReference type="Proteomes" id="UP000253769">
    <property type="component" value="Unassembled WGS sequence"/>
</dbReference>
<dbReference type="GO" id="GO:0003824">
    <property type="term" value="F:catalytic activity"/>
    <property type="evidence" value="ECO:0007669"/>
    <property type="project" value="UniProtKB-ARBA"/>
</dbReference>
<protein>
    <submittedName>
        <fullName evidence="3">GGDEF domain-containing protein</fullName>
    </submittedName>
</protein>
<dbReference type="SMART" id="SM00267">
    <property type="entry name" value="GGDEF"/>
    <property type="match status" value="1"/>
</dbReference>
<dbReference type="CDD" id="cd01949">
    <property type="entry name" value="GGDEF"/>
    <property type="match status" value="1"/>
</dbReference>
<evidence type="ECO:0000259" key="2">
    <source>
        <dbReference type="PROSITE" id="PS50887"/>
    </source>
</evidence>
<gene>
    <name evidence="3" type="ORF">DV711_10015</name>
</gene>
<dbReference type="OrthoDB" id="9812260at2"/>
<dbReference type="RefSeq" id="WP_114695519.1">
    <property type="nucleotide sequence ID" value="NZ_QQOH01000002.1"/>
</dbReference>
<dbReference type="FunFam" id="3.30.70.270:FF:000001">
    <property type="entry name" value="Diguanylate cyclase domain protein"/>
    <property type="match status" value="1"/>
</dbReference>
<keyword evidence="4" id="KW-1185">Reference proteome</keyword>
<dbReference type="AlphaFoldDB" id="A0A369WTR1"/>
<dbReference type="PROSITE" id="PS50887">
    <property type="entry name" value="GGDEF"/>
    <property type="match status" value="1"/>
</dbReference>
<name>A0A369WTR1_9GAMM</name>
<dbReference type="Pfam" id="PF00990">
    <property type="entry name" value="GGDEF"/>
    <property type="match status" value="1"/>
</dbReference>
<evidence type="ECO:0000313" key="4">
    <source>
        <dbReference type="Proteomes" id="UP000253769"/>
    </source>
</evidence>
<dbReference type="InterPro" id="IPR000160">
    <property type="entry name" value="GGDEF_dom"/>
</dbReference>
<dbReference type="PANTHER" id="PTHR44757:SF2">
    <property type="entry name" value="BIOFILM ARCHITECTURE MAINTENANCE PROTEIN MBAA"/>
    <property type="match status" value="1"/>
</dbReference>
<dbReference type="SUPFAM" id="SSF55073">
    <property type="entry name" value="Nucleotide cyclase"/>
    <property type="match status" value="1"/>
</dbReference>
<dbReference type="Gene3D" id="3.30.70.270">
    <property type="match status" value="1"/>
</dbReference>